<gene>
    <name evidence="1" type="ORF">BV25DRAFT_1190985</name>
</gene>
<keyword evidence="2" id="KW-1185">Reference proteome</keyword>
<comment type="caution">
    <text evidence="1">The sequence shown here is derived from an EMBL/GenBank/DDBJ whole genome shotgun (WGS) entry which is preliminary data.</text>
</comment>
<accession>A0ACB8SS24</accession>
<evidence type="ECO:0000313" key="1">
    <source>
        <dbReference type="EMBL" id="KAI0058706.1"/>
    </source>
</evidence>
<sequence>MSSFMPSLITTVKCPEVPYCHVDLSSCPWYRTLSRFSDSQNSLTARLATAVSYPPTEVFLSETSVVENLRSPLNSARTHSYVRHRTNYSMLLLRQPYHDIDDSRRSVLELVESIFSPMATLPSVLELPPAVLSLALAYVSFRNMVWGLVYNLNFPRAGFLRAINYHIVSA</sequence>
<protein>
    <submittedName>
        <fullName evidence="1">Uncharacterized protein</fullName>
    </submittedName>
</protein>
<name>A0ACB8SS24_9AGAM</name>
<proteinExistence type="predicted"/>
<organism evidence="1 2">
    <name type="scientific">Artomyces pyxidatus</name>
    <dbReference type="NCBI Taxonomy" id="48021"/>
    <lineage>
        <taxon>Eukaryota</taxon>
        <taxon>Fungi</taxon>
        <taxon>Dikarya</taxon>
        <taxon>Basidiomycota</taxon>
        <taxon>Agaricomycotina</taxon>
        <taxon>Agaricomycetes</taxon>
        <taxon>Russulales</taxon>
        <taxon>Auriscalpiaceae</taxon>
        <taxon>Artomyces</taxon>
    </lineage>
</organism>
<reference evidence="1" key="2">
    <citation type="journal article" date="2022" name="New Phytol.">
        <title>Evolutionary transition to the ectomycorrhizal habit in the genomes of a hyperdiverse lineage of mushroom-forming fungi.</title>
        <authorList>
            <person name="Looney B."/>
            <person name="Miyauchi S."/>
            <person name="Morin E."/>
            <person name="Drula E."/>
            <person name="Courty P.E."/>
            <person name="Kohler A."/>
            <person name="Kuo A."/>
            <person name="LaButti K."/>
            <person name="Pangilinan J."/>
            <person name="Lipzen A."/>
            <person name="Riley R."/>
            <person name="Andreopoulos W."/>
            <person name="He G."/>
            <person name="Johnson J."/>
            <person name="Nolan M."/>
            <person name="Tritt A."/>
            <person name="Barry K.W."/>
            <person name="Grigoriev I.V."/>
            <person name="Nagy L.G."/>
            <person name="Hibbett D."/>
            <person name="Henrissat B."/>
            <person name="Matheny P.B."/>
            <person name="Labbe J."/>
            <person name="Martin F.M."/>
        </authorList>
    </citation>
    <scope>NUCLEOTIDE SEQUENCE</scope>
    <source>
        <strain evidence="1">HHB10654</strain>
    </source>
</reference>
<dbReference type="Proteomes" id="UP000814140">
    <property type="component" value="Unassembled WGS sequence"/>
</dbReference>
<evidence type="ECO:0000313" key="2">
    <source>
        <dbReference type="Proteomes" id="UP000814140"/>
    </source>
</evidence>
<reference evidence="1" key="1">
    <citation type="submission" date="2021-03" db="EMBL/GenBank/DDBJ databases">
        <authorList>
            <consortium name="DOE Joint Genome Institute"/>
            <person name="Ahrendt S."/>
            <person name="Looney B.P."/>
            <person name="Miyauchi S."/>
            <person name="Morin E."/>
            <person name="Drula E."/>
            <person name="Courty P.E."/>
            <person name="Chicoki N."/>
            <person name="Fauchery L."/>
            <person name="Kohler A."/>
            <person name="Kuo A."/>
            <person name="Labutti K."/>
            <person name="Pangilinan J."/>
            <person name="Lipzen A."/>
            <person name="Riley R."/>
            <person name="Andreopoulos W."/>
            <person name="He G."/>
            <person name="Johnson J."/>
            <person name="Barry K.W."/>
            <person name="Grigoriev I.V."/>
            <person name="Nagy L."/>
            <person name="Hibbett D."/>
            <person name="Henrissat B."/>
            <person name="Matheny P.B."/>
            <person name="Labbe J."/>
            <person name="Martin F."/>
        </authorList>
    </citation>
    <scope>NUCLEOTIDE SEQUENCE</scope>
    <source>
        <strain evidence="1">HHB10654</strain>
    </source>
</reference>
<dbReference type="EMBL" id="MU277232">
    <property type="protein sequence ID" value="KAI0058706.1"/>
    <property type="molecule type" value="Genomic_DNA"/>
</dbReference>